<comment type="caution">
    <text evidence="1">The sequence shown here is derived from an EMBL/GenBank/DDBJ whole genome shotgun (WGS) entry which is preliminary data.</text>
</comment>
<gene>
    <name evidence="1" type="ORF">LY60_02633</name>
</gene>
<dbReference type="Gene3D" id="3.40.50.410">
    <property type="entry name" value="von Willebrand factor, type A domain"/>
    <property type="match status" value="1"/>
</dbReference>
<dbReference type="SUPFAM" id="SSF53300">
    <property type="entry name" value="vWA-like"/>
    <property type="match status" value="1"/>
</dbReference>
<dbReference type="RefSeq" id="WP_145084466.1">
    <property type="nucleotide sequence ID" value="NZ_VLKH01000008.1"/>
</dbReference>
<evidence type="ECO:0000313" key="2">
    <source>
        <dbReference type="Proteomes" id="UP000315343"/>
    </source>
</evidence>
<sequence length="581" mass="66493">MENHNDEKKRAQNIIWNASGDYSFTSEDGAYAEDGSAELYFNFIIGAVHKHYDYPKLLSFFNYLKSDNDHEFYRELTWIGLENSAFEKIRDERPVLENLRRDYARKVLENGRTAEKNILQEVKQAHYMRALGQEIKISGRLLEILNAIEFHNDMDTEQIIDSMKQIIKLYFRFNAGTYETLTGKKEKRSSVAEATKEGTDEISSNFESAPAMDIAVDESAETSRDLSFQELDEKQKKVVFDIRTTNKTVNQDRQFIQKYFGCSTLSEPMTKKLENILCVGNHKKSNLHFTRGEFDKNSGNDADAEYFKKSALLQRETNLEYYRQDFARNYESISKLTNKIRNTLIAHFESSSSWSKSGTLAAQKIWRNVLLDDNKIFVKNFRNNPGNIAVDILLDSSASQVERQEIIAAQAFIIAESLTRCQIPVRVYSYSSLRNFTIINMYRDYMETDKNNRIFNYNTAGCNRDGLAIRTALHMMKNSDSEHKILIVLSDCKPNDIQTNPATGIIPARIEYSGATGVEDTAMEVKKGINEGVSVLCVFTGLDEDVASAKKIYGRNFAKINTLDRFADIVGVLIQNQLKNL</sequence>
<evidence type="ECO:0000313" key="1">
    <source>
        <dbReference type="EMBL" id="TWH78608.1"/>
    </source>
</evidence>
<proteinExistence type="predicted"/>
<accession>A0A562J606</accession>
<dbReference type="PANTHER" id="PTHR41248:SF1">
    <property type="entry name" value="NORD PROTEIN"/>
    <property type="match status" value="1"/>
</dbReference>
<organism evidence="1 2">
    <name type="scientific">Sedimentibacter saalensis</name>
    <dbReference type="NCBI Taxonomy" id="130788"/>
    <lineage>
        <taxon>Bacteria</taxon>
        <taxon>Bacillati</taxon>
        <taxon>Bacillota</taxon>
        <taxon>Tissierellia</taxon>
        <taxon>Sedimentibacter</taxon>
    </lineage>
</organism>
<name>A0A562J606_9FIRM</name>
<dbReference type="InterPro" id="IPR036465">
    <property type="entry name" value="vWFA_dom_sf"/>
</dbReference>
<protein>
    <recommendedName>
        <fullName evidence="3">Nitric oxide reductase activation protein</fullName>
    </recommendedName>
</protein>
<dbReference type="AlphaFoldDB" id="A0A562J606"/>
<keyword evidence="2" id="KW-1185">Reference proteome</keyword>
<dbReference type="PANTHER" id="PTHR41248">
    <property type="entry name" value="NORD PROTEIN"/>
    <property type="match status" value="1"/>
</dbReference>
<dbReference type="Proteomes" id="UP000315343">
    <property type="component" value="Unassembled WGS sequence"/>
</dbReference>
<dbReference type="OrthoDB" id="1632179at2"/>
<reference evidence="1 2" key="1">
    <citation type="submission" date="2019-07" db="EMBL/GenBank/DDBJ databases">
        <title>Genomic Encyclopedia of Type Strains, Phase I: the one thousand microbial genomes (KMG-I) project.</title>
        <authorList>
            <person name="Kyrpides N."/>
        </authorList>
    </citation>
    <scope>NUCLEOTIDE SEQUENCE [LARGE SCALE GENOMIC DNA]</scope>
    <source>
        <strain evidence="1 2">DSM 13558</strain>
    </source>
</reference>
<evidence type="ECO:0008006" key="3">
    <source>
        <dbReference type="Google" id="ProtNLM"/>
    </source>
</evidence>
<dbReference type="InterPro" id="IPR051928">
    <property type="entry name" value="NorD/CobT"/>
</dbReference>
<dbReference type="EMBL" id="VLKH01000008">
    <property type="protein sequence ID" value="TWH78608.1"/>
    <property type="molecule type" value="Genomic_DNA"/>
</dbReference>